<dbReference type="PANTHER" id="PTHR23028">
    <property type="entry name" value="ACETYLTRANSFERASE"/>
    <property type="match status" value="1"/>
</dbReference>
<evidence type="ECO:0000256" key="2">
    <source>
        <dbReference type="SAM" id="Phobius"/>
    </source>
</evidence>
<feature type="transmembrane region" description="Helical" evidence="2">
    <location>
        <begin position="241"/>
        <end position="262"/>
    </location>
</feature>
<gene>
    <name evidence="4" type="ORF">GCM10023225_14210</name>
</gene>
<feature type="region of interest" description="Disordered" evidence="1">
    <location>
        <begin position="184"/>
        <end position="203"/>
    </location>
</feature>
<evidence type="ECO:0000259" key="3">
    <source>
        <dbReference type="Pfam" id="PF01757"/>
    </source>
</evidence>
<reference evidence="5" key="1">
    <citation type="journal article" date="2019" name="Int. J. Syst. Evol. Microbiol.">
        <title>The Global Catalogue of Microorganisms (GCM) 10K type strain sequencing project: providing services to taxonomists for standard genome sequencing and annotation.</title>
        <authorList>
            <consortium name="The Broad Institute Genomics Platform"/>
            <consortium name="The Broad Institute Genome Sequencing Center for Infectious Disease"/>
            <person name="Wu L."/>
            <person name="Ma J."/>
        </authorList>
    </citation>
    <scope>NUCLEOTIDE SEQUENCE [LARGE SCALE GENOMIC DNA]</scope>
    <source>
        <strain evidence="5">JCM 18126</strain>
    </source>
</reference>
<sequence>MLPRLTSLRAFAAAAVLIFHLAAWGVVGSLDGPARLGYAGVSFFFVLSGFVLAWGTRPGLPAHTFYRRRFARVWPSHAVALALAAVLPVVSVARSWEAALPNALLLHAWSTDPRITYGMNGVSWSLSCEAFFYASFPPAVPVLRRLGGRARWALATAALVLAVAAAVVGHGYAFASPRALRGIPPGGGGRPGGARRPATSAGGSTWLTSRPAIFTGEASFAFYLVHEMAIVNMRGHVPGGVAGAALITLVAAAAAATLHLFVERPCNKLLRDRARSIALAPPHVA</sequence>
<organism evidence="4 5">
    <name type="scientific">Kineococcus glutinatus</name>
    <dbReference type="NCBI Taxonomy" id="1070872"/>
    <lineage>
        <taxon>Bacteria</taxon>
        <taxon>Bacillati</taxon>
        <taxon>Actinomycetota</taxon>
        <taxon>Actinomycetes</taxon>
        <taxon>Kineosporiales</taxon>
        <taxon>Kineosporiaceae</taxon>
        <taxon>Kineococcus</taxon>
    </lineage>
</organism>
<keyword evidence="5" id="KW-1185">Reference proteome</keyword>
<dbReference type="InterPro" id="IPR050879">
    <property type="entry name" value="Acyltransferase_3"/>
</dbReference>
<evidence type="ECO:0000313" key="4">
    <source>
        <dbReference type="EMBL" id="GAA4974091.1"/>
    </source>
</evidence>
<feature type="transmembrane region" description="Helical" evidence="2">
    <location>
        <begin position="35"/>
        <end position="55"/>
    </location>
</feature>
<keyword evidence="2" id="KW-1133">Transmembrane helix</keyword>
<evidence type="ECO:0000313" key="5">
    <source>
        <dbReference type="Proteomes" id="UP001501195"/>
    </source>
</evidence>
<keyword evidence="2" id="KW-0472">Membrane</keyword>
<dbReference type="PANTHER" id="PTHR23028:SF53">
    <property type="entry name" value="ACYL_TRANSF_3 DOMAIN-CONTAINING PROTEIN"/>
    <property type="match status" value="1"/>
</dbReference>
<feature type="transmembrane region" description="Helical" evidence="2">
    <location>
        <begin position="152"/>
        <end position="175"/>
    </location>
</feature>
<feature type="compositionally biased region" description="Low complexity" evidence="1">
    <location>
        <begin position="194"/>
        <end position="203"/>
    </location>
</feature>
<evidence type="ECO:0000256" key="1">
    <source>
        <dbReference type="SAM" id="MobiDB-lite"/>
    </source>
</evidence>
<dbReference type="Pfam" id="PF01757">
    <property type="entry name" value="Acyl_transf_3"/>
    <property type="match status" value="1"/>
</dbReference>
<dbReference type="Proteomes" id="UP001501195">
    <property type="component" value="Unassembled WGS sequence"/>
</dbReference>
<accession>A0ABP9HMI4</accession>
<comment type="caution">
    <text evidence="4">The sequence shown here is derived from an EMBL/GenBank/DDBJ whole genome shotgun (WGS) entry which is preliminary data.</text>
</comment>
<name>A0ABP9HMI4_9ACTN</name>
<dbReference type="EMBL" id="BAABIL010000184">
    <property type="protein sequence ID" value="GAA4974091.1"/>
    <property type="molecule type" value="Genomic_DNA"/>
</dbReference>
<proteinExistence type="predicted"/>
<feature type="domain" description="Acyltransferase 3" evidence="3">
    <location>
        <begin position="5"/>
        <end position="163"/>
    </location>
</feature>
<keyword evidence="2" id="KW-0812">Transmembrane</keyword>
<feature type="transmembrane region" description="Helical" evidence="2">
    <location>
        <begin position="76"/>
        <end position="96"/>
    </location>
</feature>
<dbReference type="InterPro" id="IPR002656">
    <property type="entry name" value="Acyl_transf_3_dom"/>
</dbReference>
<dbReference type="RefSeq" id="WP_345711735.1">
    <property type="nucleotide sequence ID" value="NZ_BAABIL010000184.1"/>
</dbReference>
<protein>
    <recommendedName>
        <fullName evidence="3">Acyltransferase 3 domain-containing protein</fullName>
    </recommendedName>
</protein>